<dbReference type="Gene3D" id="3.90.1640.20">
    <property type="entry name" value="TON_0340"/>
    <property type="match status" value="1"/>
</dbReference>
<dbReference type="OrthoDB" id="1668885at2"/>
<dbReference type="AlphaFoldDB" id="A0A501X383"/>
<proteinExistence type="predicted"/>
<evidence type="ECO:0000313" key="2">
    <source>
        <dbReference type="EMBL" id="TPE54939.1"/>
    </source>
</evidence>
<name>A0A501X383_9GAMM</name>
<gene>
    <name evidence="2" type="ORF">FJM67_02465</name>
</gene>
<comment type="caution">
    <text evidence="2">The sequence shown here is derived from an EMBL/GenBank/DDBJ whole genome shotgun (WGS) entry which is preliminary data.</text>
</comment>
<dbReference type="InterPro" id="IPR025504">
    <property type="entry name" value="GLUCM_C"/>
</dbReference>
<dbReference type="Pfam" id="PF14336">
    <property type="entry name" value="GLUCM-like_C"/>
    <property type="match status" value="1"/>
</dbReference>
<dbReference type="PANTHER" id="PTHR32022:SF10">
    <property type="entry name" value="D-GLUTAMATE CYCLASE, MITOCHONDRIAL"/>
    <property type="match status" value="1"/>
</dbReference>
<accession>A0A501X383</accession>
<dbReference type="EMBL" id="VFRR01000003">
    <property type="protein sequence ID" value="TPE54939.1"/>
    <property type="molecule type" value="Genomic_DNA"/>
</dbReference>
<feature type="domain" description="D-glutamate cyclase-like C-terminal" evidence="1">
    <location>
        <begin position="23"/>
        <end position="284"/>
    </location>
</feature>
<organism evidence="2 3">
    <name type="scientific">Maribrevibacterium harenarium</name>
    <dbReference type="NCBI Taxonomy" id="2589817"/>
    <lineage>
        <taxon>Bacteria</taxon>
        <taxon>Pseudomonadati</taxon>
        <taxon>Pseudomonadota</taxon>
        <taxon>Gammaproteobacteria</taxon>
        <taxon>Oceanospirillales</taxon>
        <taxon>Oceanospirillaceae</taxon>
        <taxon>Maribrevibacterium</taxon>
    </lineage>
</organism>
<evidence type="ECO:0000313" key="3">
    <source>
        <dbReference type="Proteomes" id="UP000315901"/>
    </source>
</evidence>
<dbReference type="Proteomes" id="UP000315901">
    <property type="component" value="Unassembled WGS sequence"/>
</dbReference>
<sequence>MSNAEALIQLQGAMALSNAIELELVARNPRGMQIVRRSLLPGYCLRAAMMMHECQGTVLIGTGFPVAGTFETDGPVGAISLYRGLEAAGKHPIIVCGDPLASALKKDFRVHKLPLGELDRQARLETARQILEQYQPRLVISIERPGQAEDFGYYNMRGESITPFAASFDEIMQEAGCPTLAIGDGGNEIGMGNVRPALRDLNITPALTRCSELIVADVSNWGGHALVALHGWLIGKDLLANFDNVAVLEYLSKLGSVDGVTRENTLTEDSLAAEEGVAMIATLRRLTGFVAG</sequence>
<dbReference type="PANTHER" id="PTHR32022">
    <property type="entry name" value="D-GLUTAMATE CYCLASE, MITOCHONDRIAL"/>
    <property type="match status" value="1"/>
</dbReference>
<evidence type="ECO:0000259" key="1">
    <source>
        <dbReference type="Pfam" id="PF14336"/>
    </source>
</evidence>
<protein>
    <submittedName>
        <fullName evidence="2">DUF4392 domain-containing protein</fullName>
    </submittedName>
</protein>
<dbReference type="RefSeq" id="WP_140587108.1">
    <property type="nucleotide sequence ID" value="NZ_VFRR01000003.1"/>
</dbReference>
<keyword evidence="3" id="KW-1185">Reference proteome</keyword>
<reference evidence="2 3" key="1">
    <citation type="submission" date="2019-06" db="EMBL/GenBank/DDBJ databases">
        <title>A novel bacterium of genus Marinomonas, isolated from coastal sand.</title>
        <authorList>
            <person name="Huang H."/>
            <person name="Mo K."/>
            <person name="Hu Y."/>
        </authorList>
    </citation>
    <scope>NUCLEOTIDE SEQUENCE [LARGE SCALE GENOMIC DNA]</scope>
    <source>
        <strain evidence="2 3">HB171799</strain>
    </source>
</reference>